<accession>A0A0H5PBB8</accession>
<evidence type="ECO:0000313" key="1">
    <source>
        <dbReference type="EMBL" id="CRY84539.1"/>
    </source>
</evidence>
<organism evidence="1 2">
    <name type="scientific">Nocardia farcinica</name>
    <dbReference type="NCBI Taxonomy" id="37329"/>
    <lineage>
        <taxon>Bacteria</taxon>
        <taxon>Bacillati</taxon>
        <taxon>Actinomycetota</taxon>
        <taxon>Actinomycetes</taxon>
        <taxon>Mycobacteriales</taxon>
        <taxon>Nocardiaceae</taxon>
        <taxon>Nocardia</taxon>
    </lineage>
</organism>
<dbReference type="EMBL" id="LN868941">
    <property type="protein sequence ID" value="CRY84539.1"/>
    <property type="molecule type" value="Genomic_DNA"/>
</dbReference>
<proteinExistence type="predicted"/>
<dbReference type="Proteomes" id="UP000057820">
    <property type="component" value="Plasmid 4"/>
</dbReference>
<keyword evidence="1" id="KW-0614">Plasmid</keyword>
<sequence length="423" mass="45772">MTGPAVPAALREQLAAHEPAPRVVLSYGLGADSTALLLRWIFDPDSRDFDLAELAVVTAMVGDEWEDTARDVAEVVLPLLAQHRIRFIQVGRADRRVRADGTGVIVFDDSRSPHRLYIEGAYTLGTEMLTAGTQPQVGGSRRCSMSAKGEVLDPVIAAITHGRPYRHVVGFEAGELTRARRDAGYDTALRRGEYPLISWGWDREQVLAYIREKTGRAWQKSACVFCPFALVTAANRVATLARYAAFPDAGARMLLMEHTALALNAKQGLVGGKRAIDYVRAAGLTGVLAAFESALAEQPHALYEVRRLARRTQTGGAKMVARSVRSVDVGSREEMAAWLDGAPLRVDIGGPDGSPALVDTRRELGDDGIARAVVPGRDGTSPHELEHFFVVAPAVVADKERPGFADWWAQATGTDLALFPISA</sequence>
<protein>
    <recommendedName>
        <fullName evidence="3">Phosphoadenosine phosphosulfate reductase</fullName>
    </recommendedName>
</protein>
<dbReference type="RefSeq" id="WP_240327585.1">
    <property type="nucleotide sequence ID" value="NZ_CP031419.1"/>
</dbReference>
<geneLocation type="plasmid" evidence="1">
    <name>4</name>
</geneLocation>
<evidence type="ECO:0008006" key="3">
    <source>
        <dbReference type="Google" id="ProtNLM"/>
    </source>
</evidence>
<dbReference type="KEGG" id="nfr:ERS450000_06081"/>
<gene>
    <name evidence="1" type="ORF">ERS450000_06081</name>
</gene>
<evidence type="ECO:0000313" key="2">
    <source>
        <dbReference type="Proteomes" id="UP000057820"/>
    </source>
</evidence>
<name>A0A0H5PBB8_NOCFR</name>
<dbReference type="AlphaFoldDB" id="A0A0H5PBB8"/>
<reference evidence="2" key="1">
    <citation type="submission" date="2015-03" db="EMBL/GenBank/DDBJ databases">
        <authorList>
            <consortium name="Pathogen Informatics"/>
        </authorList>
    </citation>
    <scope>NUCLEOTIDE SEQUENCE [LARGE SCALE GENOMIC DNA]</scope>
    <source>
        <strain evidence="2">NCTC11134</strain>
        <plasmid evidence="2">4</plasmid>
    </source>
</reference>